<evidence type="ECO:0000256" key="14">
    <source>
        <dbReference type="PIRSR" id="PIRSR000615-2"/>
    </source>
</evidence>
<feature type="active site" description="Proton acceptor" evidence="13">
    <location>
        <position position="691"/>
    </location>
</feature>
<dbReference type="EC" id="2.7.10.1" evidence="2"/>
<dbReference type="Gene3D" id="2.60.40.10">
    <property type="entry name" value="Immunoglobulins"/>
    <property type="match status" value="2"/>
</dbReference>
<evidence type="ECO:0000259" key="20">
    <source>
        <dbReference type="PROSITE" id="PS50835"/>
    </source>
</evidence>
<evidence type="ECO:0000313" key="23">
    <source>
        <dbReference type="Proteomes" id="UP000275408"/>
    </source>
</evidence>
<dbReference type="FunFam" id="1.10.510.10:FF:000743">
    <property type="entry name" value="Predicted protein"/>
    <property type="match status" value="1"/>
</dbReference>
<keyword evidence="10" id="KW-0675">Receptor</keyword>
<keyword evidence="15" id="KW-0479">Metal-binding</keyword>
<dbReference type="PANTHER" id="PTHR24416">
    <property type="entry name" value="TYROSINE-PROTEIN KINASE RECEPTOR"/>
    <property type="match status" value="1"/>
</dbReference>
<dbReference type="AlphaFoldDB" id="A0A3M6UM53"/>
<feature type="domain" description="Protein kinase" evidence="18">
    <location>
        <begin position="557"/>
        <end position="826"/>
    </location>
</feature>
<dbReference type="InterPro" id="IPR003961">
    <property type="entry name" value="FN3_dom"/>
</dbReference>
<dbReference type="Gene3D" id="1.10.510.10">
    <property type="entry name" value="Transferase(Phosphotransferase) domain 1"/>
    <property type="match status" value="1"/>
</dbReference>
<dbReference type="GO" id="GO:0043235">
    <property type="term" value="C:receptor complex"/>
    <property type="evidence" value="ECO:0007669"/>
    <property type="project" value="TreeGrafter"/>
</dbReference>
<evidence type="ECO:0000313" key="22">
    <source>
        <dbReference type="EMBL" id="RMX54720.1"/>
    </source>
</evidence>
<dbReference type="PROSITE" id="PS50853">
    <property type="entry name" value="FN3"/>
    <property type="match status" value="1"/>
</dbReference>
<keyword evidence="8 17" id="KW-0472">Membrane</keyword>
<evidence type="ECO:0000256" key="6">
    <source>
        <dbReference type="ARBA" id="ARBA00022777"/>
    </source>
</evidence>
<keyword evidence="6" id="KW-0418">Kinase</keyword>
<comment type="catalytic activity">
    <reaction evidence="12">
        <text>L-tyrosyl-[protein] + ATP = O-phospho-L-tyrosyl-[protein] + ADP + H(+)</text>
        <dbReference type="Rhea" id="RHEA:10596"/>
        <dbReference type="Rhea" id="RHEA-COMP:10136"/>
        <dbReference type="Rhea" id="RHEA-COMP:20101"/>
        <dbReference type="ChEBI" id="CHEBI:15378"/>
        <dbReference type="ChEBI" id="CHEBI:30616"/>
        <dbReference type="ChEBI" id="CHEBI:46858"/>
        <dbReference type="ChEBI" id="CHEBI:61978"/>
        <dbReference type="ChEBI" id="CHEBI:456216"/>
        <dbReference type="EC" id="2.7.10.1"/>
    </reaction>
</comment>
<feature type="binding site" evidence="14">
    <location>
        <begin position="420"/>
        <end position="427"/>
    </location>
    <ligand>
        <name>ATP</name>
        <dbReference type="ChEBI" id="CHEBI:30616"/>
    </ligand>
</feature>
<feature type="domain" description="SEA" evidence="19">
    <location>
        <begin position="67"/>
        <end position="175"/>
    </location>
</feature>
<keyword evidence="9" id="KW-1015">Disulfide bond</keyword>
<evidence type="ECO:0000259" key="21">
    <source>
        <dbReference type="PROSITE" id="PS50853"/>
    </source>
</evidence>
<dbReference type="InterPro" id="IPR001245">
    <property type="entry name" value="Ser-Thr/Tyr_kinase_cat_dom"/>
</dbReference>
<reference evidence="22 23" key="1">
    <citation type="journal article" date="2018" name="Sci. Rep.">
        <title>Comparative analysis of the Pocillopora damicornis genome highlights role of immune system in coral evolution.</title>
        <authorList>
            <person name="Cunning R."/>
            <person name="Bay R.A."/>
            <person name="Gillette P."/>
            <person name="Baker A.C."/>
            <person name="Traylor-Knowles N."/>
        </authorList>
    </citation>
    <scope>NUCLEOTIDE SEQUENCE [LARGE SCALE GENOMIC DNA]</scope>
    <source>
        <strain evidence="22">RSMAS</strain>
        <tissue evidence="22">Whole animal</tissue>
    </source>
</reference>
<comment type="caution">
    <text evidence="22">The sequence shown here is derived from an EMBL/GenBank/DDBJ whole genome shotgun (WGS) entry which is preliminary data.</text>
</comment>
<keyword evidence="14 16" id="KW-0547">Nucleotide-binding</keyword>
<dbReference type="PROSITE" id="PS50835">
    <property type="entry name" value="IG_LIKE"/>
    <property type="match status" value="1"/>
</dbReference>
<feature type="binding site" evidence="15">
    <location>
        <position position="391"/>
    </location>
    <ligand>
        <name>Mg(2+)</name>
        <dbReference type="ChEBI" id="CHEBI:18420"/>
    </ligand>
</feature>
<dbReference type="OrthoDB" id="5974800at2759"/>
<dbReference type="PIRSF" id="PIRSF000615">
    <property type="entry name" value="TyrPK_CSF1-R"/>
    <property type="match status" value="1"/>
</dbReference>
<gene>
    <name evidence="22" type="ORF">pdam_00011546</name>
</gene>
<dbReference type="PRINTS" id="PR00109">
    <property type="entry name" value="TYRKINASE"/>
</dbReference>
<dbReference type="InterPro" id="IPR050122">
    <property type="entry name" value="RTK"/>
</dbReference>
<dbReference type="Pfam" id="PF00041">
    <property type="entry name" value="fn3"/>
    <property type="match status" value="1"/>
</dbReference>
<evidence type="ECO:0000256" key="13">
    <source>
        <dbReference type="PIRSR" id="PIRSR000615-1"/>
    </source>
</evidence>
<dbReference type="GO" id="GO:0007169">
    <property type="term" value="P:cell surface receptor protein tyrosine kinase signaling pathway"/>
    <property type="evidence" value="ECO:0007669"/>
    <property type="project" value="TreeGrafter"/>
</dbReference>
<evidence type="ECO:0000259" key="19">
    <source>
        <dbReference type="PROSITE" id="PS50024"/>
    </source>
</evidence>
<dbReference type="GO" id="GO:0005524">
    <property type="term" value="F:ATP binding"/>
    <property type="evidence" value="ECO:0007669"/>
    <property type="project" value="UniProtKB-UniRule"/>
</dbReference>
<dbReference type="Proteomes" id="UP000275408">
    <property type="component" value="Unassembled WGS sequence"/>
</dbReference>
<dbReference type="InterPro" id="IPR036179">
    <property type="entry name" value="Ig-like_dom_sf"/>
</dbReference>
<feature type="domain" description="Fibronectin type-III" evidence="21">
    <location>
        <begin position="185"/>
        <end position="281"/>
    </location>
</feature>
<evidence type="ECO:0000256" key="12">
    <source>
        <dbReference type="ARBA" id="ARBA00051243"/>
    </source>
</evidence>
<sequence length="828" mass="93305">MSLNCTISGDGSYTWERQDGIEVENAKRQVKGGGRLLEIIDAAIADSGAYTCKVGEISHTITLQVLVQVKVEMALKVENYNYTKELENKSSPQYEAIAKNFTEEMDIVYRNTLGYMRNEVLKLTKGSVVVDFNIIIQIVTTDPKNETTTVDKKASVVQTTIKEAKDGFVGRLKASKVIPKTEPPEPNGVEIFDIKSDELSVRWKPSEDAETFDVRTYSVQYRAYGEKTYGEHNQTATTETTDHSYRIKSLEPETVYMIRVGAINPYGPNFNEETGHETEPAHYSYRIKSLESETVYMIRVGAVNTYGSNFNEETGHETEPAPFAWWIIVLAVLGVLLILGILIGIIIYRRRRARDRREQTEARFRALENQTGSHKGEVAAYHGENVKGLTYSFKNTAYKPGEMNWEEFPHENIKLLDELGSGAFGIVFKGELQQENGNIIPCAVKTLKPSATKVERKDLYNELEIMANVGHHPNLVNLIGACTQDGVLLILGILIGIIVYRRKKARERKKRETRFRALKNKVAVCHDEDVGGLTYSFTNAAYRSGEMNWEEFPYENIKLLSELGSGAFGVVFKGELLQDNGKIIPCAVKALKPTATEVEIKDLYHELEIMANVGHHPNLVNLIGACTQDDHLLVIIELAENGCLLDFLKRYRQQDGNNTTSGLTEHMKTSIAVDVAQGMAHLADCRCIHRDLAARNVLLGKDYVAKVSDYGMARSMYEQLMYKKETQGKLPVKWMAIESLETYTFTMKSDVWAYGVLLWEIESGGLKPYAGDSTSELIEKLKNGYRMEKPNGCSDEMYQAMRDCWNPNPNARPNFDELIVRLESKIMA</sequence>
<keyword evidence="14 16" id="KW-0067">ATP-binding</keyword>
<dbReference type="GO" id="GO:0004714">
    <property type="term" value="F:transmembrane receptor protein tyrosine kinase activity"/>
    <property type="evidence" value="ECO:0007669"/>
    <property type="project" value="UniProtKB-EC"/>
</dbReference>
<keyword evidence="5" id="KW-0677">Repeat</keyword>
<dbReference type="Pfam" id="PF07714">
    <property type="entry name" value="PK_Tyr_Ser-Thr"/>
    <property type="match status" value="2"/>
</dbReference>
<dbReference type="PROSITE" id="PS00107">
    <property type="entry name" value="PROTEIN_KINASE_ATP"/>
    <property type="match status" value="1"/>
</dbReference>
<dbReference type="SUPFAM" id="SSF48726">
    <property type="entry name" value="Immunoglobulin"/>
    <property type="match status" value="1"/>
</dbReference>
<dbReference type="GO" id="GO:0005886">
    <property type="term" value="C:plasma membrane"/>
    <property type="evidence" value="ECO:0007669"/>
    <property type="project" value="TreeGrafter"/>
</dbReference>
<keyword evidence="15" id="KW-0460">Magnesium</keyword>
<dbReference type="InterPro" id="IPR000082">
    <property type="entry name" value="SEA_dom"/>
</dbReference>
<proteinExistence type="predicted"/>
<dbReference type="InterPro" id="IPR036116">
    <property type="entry name" value="FN3_sf"/>
</dbReference>
<comment type="subcellular location">
    <subcellularLocation>
        <location evidence="1">Membrane</location>
        <topology evidence="1">Single-pass membrane protein</topology>
    </subcellularLocation>
</comment>
<dbReference type="SUPFAM" id="SSF49265">
    <property type="entry name" value="Fibronectin type III"/>
    <property type="match status" value="1"/>
</dbReference>
<keyword evidence="23" id="KW-1185">Reference proteome</keyword>
<dbReference type="InterPro" id="IPR020635">
    <property type="entry name" value="Tyr_kinase_cat_dom"/>
</dbReference>
<evidence type="ECO:0000259" key="18">
    <source>
        <dbReference type="PROSITE" id="PS50011"/>
    </source>
</evidence>
<dbReference type="PROSITE" id="PS50024">
    <property type="entry name" value="SEA"/>
    <property type="match status" value="1"/>
</dbReference>
<evidence type="ECO:0000256" key="11">
    <source>
        <dbReference type="ARBA" id="ARBA00023180"/>
    </source>
</evidence>
<dbReference type="SUPFAM" id="SSF82671">
    <property type="entry name" value="SEA domain"/>
    <property type="match status" value="1"/>
</dbReference>
<evidence type="ECO:0000256" key="16">
    <source>
        <dbReference type="PROSITE-ProRule" id="PRU10141"/>
    </source>
</evidence>
<dbReference type="SMART" id="SM00200">
    <property type="entry name" value="SEA"/>
    <property type="match status" value="1"/>
</dbReference>
<dbReference type="Gene3D" id="3.30.70.960">
    <property type="entry name" value="SEA domain"/>
    <property type="match status" value="1"/>
</dbReference>
<evidence type="ECO:0000256" key="8">
    <source>
        <dbReference type="ARBA" id="ARBA00023136"/>
    </source>
</evidence>
<feature type="domain" description="Ig-like" evidence="20">
    <location>
        <begin position="1"/>
        <end position="62"/>
    </location>
</feature>
<evidence type="ECO:0000256" key="3">
    <source>
        <dbReference type="ARBA" id="ARBA00022679"/>
    </source>
</evidence>
<keyword evidence="3" id="KW-0808">Transferase</keyword>
<dbReference type="InterPro" id="IPR013783">
    <property type="entry name" value="Ig-like_fold"/>
</dbReference>
<keyword evidence="7 17" id="KW-1133">Transmembrane helix</keyword>
<evidence type="ECO:0000256" key="15">
    <source>
        <dbReference type="PIRSR" id="PIRSR000615-3"/>
    </source>
</evidence>
<dbReference type="InterPro" id="IPR007110">
    <property type="entry name" value="Ig-like_dom"/>
</dbReference>
<dbReference type="CDD" id="cd00192">
    <property type="entry name" value="PTKc"/>
    <property type="match status" value="1"/>
</dbReference>
<dbReference type="InterPro" id="IPR011009">
    <property type="entry name" value="Kinase-like_dom_sf"/>
</dbReference>
<dbReference type="InterPro" id="IPR000719">
    <property type="entry name" value="Prot_kinase_dom"/>
</dbReference>
<dbReference type="InterPro" id="IPR036364">
    <property type="entry name" value="SEA_dom_sf"/>
</dbReference>
<evidence type="ECO:0000256" key="17">
    <source>
        <dbReference type="SAM" id="Phobius"/>
    </source>
</evidence>
<dbReference type="STRING" id="46731.A0A3M6UM53"/>
<feature type="transmembrane region" description="Helical" evidence="17">
    <location>
        <begin position="475"/>
        <end position="500"/>
    </location>
</feature>
<feature type="binding site" evidence="14">
    <location>
        <position position="695"/>
    </location>
    <ligand>
        <name>ATP</name>
        <dbReference type="ChEBI" id="CHEBI:30616"/>
    </ligand>
</feature>
<dbReference type="SMART" id="SM00060">
    <property type="entry name" value="FN3"/>
    <property type="match status" value="1"/>
</dbReference>
<dbReference type="InterPro" id="IPR017441">
    <property type="entry name" value="Protein_kinase_ATP_BS"/>
</dbReference>
<evidence type="ECO:0000256" key="2">
    <source>
        <dbReference type="ARBA" id="ARBA00011902"/>
    </source>
</evidence>
<dbReference type="SMART" id="SM00219">
    <property type="entry name" value="TyrKc"/>
    <property type="match status" value="1"/>
</dbReference>
<dbReference type="GO" id="GO:0046872">
    <property type="term" value="F:metal ion binding"/>
    <property type="evidence" value="ECO:0007669"/>
    <property type="project" value="UniProtKB-KW"/>
</dbReference>
<protein>
    <recommendedName>
        <fullName evidence="2">receptor protein-tyrosine kinase</fullName>
        <ecNumber evidence="2">2.7.10.1</ecNumber>
    </recommendedName>
</protein>
<feature type="binding site" evidence="16">
    <location>
        <position position="589"/>
    </location>
    <ligand>
        <name>ATP</name>
        <dbReference type="ChEBI" id="CHEBI:30616"/>
    </ligand>
</feature>
<feature type="binding site" evidence="15">
    <location>
        <position position="709"/>
    </location>
    <ligand>
        <name>Mg(2+)</name>
        <dbReference type="ChEBI" id="CHEBI:18420"/>
    </ligand>
</feature>
<dbReference type="PANTHER" id="PTHR24416:SF617">
    <property type="entry name" value="RET ONCOGENE, ISOFORM A"/>
    <property type="match status" value="1"/>
</dbReference>
<accession>A0A3M6UM53</accession>
<dbReference type="CDD" id="cd00063">
    <property type="entry name" value="FN3"/>
    <property type="match status" value="1"/>
</dbReference>
<evidence type="ECO:0000256" key="5">
    <source>
        <dbReference type="ARBA" id="ARBA00022737"/>
    </source>
</evidence>
<dbReference type="PROSITE" id="PS50011">
    <property type="entry name" value="PROTEIN_KINASE_DOM"/>
    <property type="match status" value="1"/>
</dbReference>
<dbReference type="InterPro" id="IPR008266">
    <property type="entry name" value="Tyr_kinase_AS"/>
</dbReference>
<evidence type="ECO:0000256" key="7">
    <source>
        <dbReference type="ARBA" id="ARBA00022989"/>
    </source>
</evidence>
<dbReference type="SUPFAM" id="SSF56112">
    <property type="entry name" value="Protein kinase-like (PK-like)"/>
    <property type="match status" value="2"/>
</dbReference>
<feature type="binding site" evidence="15">
    <location>
        <position position="696"/>
    </location>
    <ligand>
        <name>Mg(2+)</name>
        <dbReference type="ChEBI" id="CHEBI:18420"/>
    </ligand>
</feature>
<keyword evidence="4 17" id="KW-0812">Transmembrane</keyword>
<dbReference type="Pfam" id="PF01390">
    <property type="entry name" value="SEA"/>
    <property type="match status" value="1"/>
</dbReference>
<evidence type="ECO:0000256" key="4">
    <source>
        <dbReference type="ARBA" id="ARBA00022692"/>
    </source>
</evidence>
<dbReference type="Gene3D" id="3.30.200.20">
    <property type="entry name" value="Phosphorylase Kinase, domain 1"/>
    <property type="match status" value="2"/>
</dbReference>
<organism evidence="22 23">
    <name type="scientific">Pocillopora damicornis</name>
    <name type="common">Cauliflower coral</name>
    <name type="synonym">Millepora damicornis</name>
    <dbReference type="NCBI Taxonomy" id="46731"/>
    <lineage>
        <taxon>Eukaryota</taxon>
        <taxon>Metazoa</taxon>
        <taxon>Cnidaria</taxon>
        <taxon>Anthozoa</taxon>
        <taxon>Hexacorallia</taxon>
        <taxon>Scleractinia</taxon>
        <taxon>Astrocoeniina</taxon>
        <taxon>Pocilloporidae</taxon>
        <taxon>Pocillopora</taxon>
    </lineage>
</organism>
<dbReference type="EMBL" id="RCHS01001212">
    <property type="protein sequence ID" value="RMX54720.1"/>
    <property type="molecule type" value="Genomic_DNA"/>
</dbReference>
<evidence type="ECO:0000256" key="1">
    <source>
        <dbReference type="ARBA" id="ARBA00004167"/>
    </source>
</evidence>
<name>A0A3M6UM53_POCDA</name>
<keyword evidence="11" id="KW-0325">Glycoprotein</keyword>
<evidence type="ECO:0000256" key="9">
    <source>
        <dbReference type="ARBA" id="ARBA00023157"/>
    </source>
</evidence>
<dbReference type="PROSITE" id="PS00109">
    <property type="entry name" value="PROTEIN_KINASE_TYR"/>
    <property type="match status" value="1"/>
</dbReference>
<evidence type="ECO:0000256" key="10">
    <source>
        <dbReference type="ARBA" id="ARBA00023170"/>
    </source>
</evidence>
<feature type="binding site" evidence="14">
    <location>
        <position position="445"/>
    </location>
    <ligand>
        <name>ATP</name>
        <dbReference type="ChEBI" id="CHEBI:30616"/>
    </ligand>
</feature>
<feature type="transmembrane region" description="Helical" evidence="17">
    <location>
        <begin position="323"/>
        <end position="348"/>
    </location>
</feature>